<dbReference type="Pfam" id="PF01263">
    <property type="entry name" value="Aldose_epim"/>
    <property type="match status" value="1"/>
</dbReference>
<dbReference type="InterPro" id="IPR029063">
    <property type="entry name" value="SAM-dependent_MTases_sf"/>
</dbReference>
<sequence>MNSTEQVPMADVDSQLLLFRRQYRQLFEPDFLAWPHAQLLRRSDAQAWLFKHLFDETRNSRLPPERYQLRVLRPLVSRIEKSIQDPDEDEISDDLMGRIGALMTHGVPSEFEAMKERAYVTFTCLPGSRIDRSQDNDDGDGDEEPTITLLERRNLISGSRTTGHRTWEAALHLGSYLLTDSGRDLIKGKSVLELGAGTGFLAILCAKHLRARHVTTTDGDESVVDYLKENLALNDIDDEKMINARTLWWGDELRGTWVEQECSSDPYDVVIGADITYDKVAITALVQTLRYLFQLRPGLLVIIAGVVRNAETFQTFWDECAHSNFMVEEITFAAKPMRINPTGLYKGITLLQTRQSLCLEEKPMTEYKSTTSRCKSQHGPGTCTQCVSKWIQRSVNEQGTRITCPQCPLEMDHFEIKEAADETTFRRYEMLVLSRLLEQESTFEWCAHACGSGQLHPAAVDEPIMTCHNCNKRTCVVHKLPWHSGVTCGQFDEFLAQAEKPEQDQDKDITSLKSQEQLLEDQRVQAVLGSTLQRAVDDAASRDEVRRTSKSCPECEFDIEKIDGCDMMACNCGHTFCWACLVPYHMINEENATDISCCLLRSAYNTISIETVLRNTRIRQFGKSRAFKLNESSDKMRFSSIFRLLAITSYVRAEVPKPGADGKYTISSTSIKAQFIPYGATLTNLFVKDKDGKDVDVVLGYEDLAYYPKDPGHPVYNSIPGRYVNRIGHGKYSIDNKTYSTELNDGTNTLHSGTNNWSYRTWNVTAATDDSITFTVRDEANSSKGMPGLVLANVTYSVHEDKWNVKMDAVSPSVRSPLMLTHHTYFNLDAYKNPDTVKIWNHTLYMPYSKRYLVADDGALPTGKIATAEADSINDFASAPDMFLGHAQKLPGFSSNCGGGGACEGYNGYFLIDDAPADAVVVTLASPFSGIKAELRTDQPGVVIYTCNWFDGTGDLKSTQGTSENKKVVRSSCVAIEAQDYVDGINHPEWGRRDAQITGPGKRYSWESSWTFSNL</sequence>
<keyword evidence="12" id="KW-1185">Reference proteome</keyword>
<name>A0A553IB01_9PEZI</name>
<evidence type="ECO:0000256" key="5">
    <source>
        <dbReference type="ARBA" id="ARBA00022771"/>
    </source>
</evidence>
<dbReference type="GO" id="GO:0008757">
    <property type="term" value="F:S-adenosylmethionine-dependent methyltransferase activity"/>
    <property type="evidence" value="ECO:0007669"/>
    <property type="project" value="UniProtKB-ARBA"/>
</dbReference>
<evidence type="ECO:0000256" key="8">
    <source>
        <dbReference type="ARBA" id="ARBA00023235"/>
    </source>
</evidence>
<keyword evidence="5" id="KW-0863">Zinc-finger</keyword>
<dbReference type="InterPro" id="IPR017907">
    <property type="entry name" value="Znf_RING_CS"/>
</dbReference>
<comment type="caution">
    <text evidence="11">The sequence shown here is derived from an EMBL/GenBank/DDBJ whole genome shotgun (WGS) entry which is preliminary data.</text>
</comment>
<dbReference type="Pfam" id="PF01485">
    <property type="entry name" value="IBR"/>
    <property type="match status" value="1"/>
</dbReference>
<feature type="domain" description="RING-type" evidence="10">
    <location>
        <begin position="351"/>
        <end position="602"/>
    </location>
</feature>
<dbReference type="InterPro" id="IPR014718">
    <property type="entry name" value="GH-type_carb-bd"/>
</dbReference>
<keyword evidence="8" id="KW-0413">Isomerase</keyword>
<dbReference type="SMART" id="SM00647">
    <property type="entry name" value="IBR"/>
    <property type="match status" value="2"/>
</dbReference>
<dbReference type="Gene3D" id="2.70.98.10">
    <property type="match status" value="1"/>
</dbReference>
<dbReference type="AlphaFoldDB" id="A0A553IB01"/>
<dbReference type="CDD" id="cd02440">
    <property type="entry name" value="AdoMet_MTases"/>
    <property type="match status" value="1"/>
</dbReference>
<dbReference type="GO" id="GO:0006006">
    <property type="term" value="P:glucose metabolic process"/>
    <property type="evidence" value="ECO:0007669"/>
    <property type="project" value="TreeGrafter"/>
</dbReference>
<dbReference type="STRING" id="2512241.A0A553IB01"/>
<dbReference type="InterPro" id="IPR011013">
    <property type="entry name" value="Gal_mutarotase_sf_dom"/>
</dbReference>
<keyword evidence="6" id="KW-0833">Ubl conjugation pathway</keyword>
<protein>
    <recommendedName>
        <fullName evidence="10">RING-type domain-containing protein</fullName>
    </recommendedName>
</protein>
<dbReference type="InterPro" id="IPR013083">
    <property type="entry name" value="Znf_RING/FYVE/PHD"/>
</dbReference>
<keyword evidence="4" id="KW-0677">Repeat</keyword>
<dbReference type="PANTHER" id="PTHR10091:SF2">
    <property type="entry name" value="ALDOSE 1-EPIMERASE"/>
    <property type="match status" value="1"/>
</dbReference>
<keyword evidence="2" id="KW-0808">Transferase</keyword>
<dbReference type="InterPro" id="IPR002867">
    <property type="entry name" value="IBR_dom"/>
</dbReference>
<dbReference type="PANTHER" id="PTHR10091">
    <property type="entry name" value="ALDOSE-1-EPIMERASE"/>
    <property type="match status" value="1"/>
</dbReference>
<dbReference type="SUPFAM" id="SSF57850">
    <property type="entry name" value="RING/U-box"/>
    <property type="match status" value="3"/>
</dbReference>
<dbReference type="Proteomes" id="UP000319160">
    <property type="component" value="Unassembled WGS sequence"/>
</dbReference>
<dbReference type="InterPro" id="IPR019410">
    <property type="entry name" value="Methyltransf_16"/>
</dbReference>
<evidence type="ECO:0000256" key="9">
    <source>
        <dbReference type="ARBA" id="ARBA00023277"/>
    </source>
</evidence>
<evidence type="ECO:0000256" key="3">
    <source>
        <dbReference type="ARBA" id="ARBA00022723"/>
    </source>
</evidence>
<evidence type="ECO:0000259" key="10">
    <source>
        <dbReference type="PROSITE" id="PS51873"/>
    </source>
</evidence>
<evidence type="ECO:0000313" key="12">
    <source>
        <dbReference type="Proteomes" id="UP000319160"/>
    </source>
</evidence>
<comment type="similarity">
    <text evidence="1">Belongs to the aldose epimerase family.</text>
</comment>
<dbReference type="Gene3D" id="1.20.120.1750">
    <property type="match status" value="1"/>
</dbReference>
<dbReference type="SUPFAM" id="SSF74650">
    <property type="entry name" value="Galactose mutarotase-like"/>
    <property type="match status" value="1"/>
</dbReference>
<evidence type="ECO:0000256" key="1">
    <source>
        <dbReference type="ARBA" id="ARBA00006206"/>
    </source>
</evidence>
<accession>A0A553IB01</accession>
<keyword evidence="7" id="KW-0862">Zinc</keyword>
<dbReference type="GO" id="GO:0033499">
    <property type="term" value="P:galactose catabolic process via UDP-galactose, Leloir pathway"/>
    <property type="evidence" value="ECO:0007669"/>
    <property type="project" value="TreeGrafter"/>
</dbReference>
<proteinExistence type="inferred from homology"/>
<reference evidence="12" key="1">
    <citation type="submission" date="2019-06" db="EMBL/GenBank/DDBJ databases">
        <title>Draft genome sequence of the griseofulvin-producing fungus Xylaria cubensis strain G536.</title>
        <authorList>
            <person name="Mead M.E."/>
            <person name="Raja H.A."/>
            <person name="Steenwyk J.L."/>
            <person name="Knowles S.L."/>
            <person name="Oberlies N.H."/>
            <person name="Rokas A."/>
        </authorList>
    </citation>
    <scope>NUCLEOTIDE SEQUENCE [LARGE SCALE GENOMIC DNA]</scope>
    <source>
        <strain evidence="12">G536</strain>
    </source>
</reference>
<evidence type="ECO:0000256" key="4">
    <source>
        <dbReference type="ARBA" id="ARBA00022737"/>
    </source>
</evidence>
<keyword evidence="9" id="KW-0119">Carbohydrate metabolism</keyword>
<dbReference type="GO" id="GO:0008270">
    <property type="term" value="F:zinc ion binding"/>
    <property type="evidence" value="ECO:0007669"/>
    <property type="project" value="UniProtKB-KW"/>
</dbReference>
<dbReference type="InterPro" id="IPR008183">
    <property type="entry name" value="Aldose_1/G6P_1-epimerase"/>
</dbReference>
<dbReference type="InterPro" id="IPR047215">
    <property type="entry name" value="Galactose_mutarotase-like"/>
</dbReference>
<evidence type="ECO:0000313" key="11">
    <source>
        <dbReference type="EMBL" id="TRX97376.1"/>
    </source>
</evidence>
<organism evidence="11 12">
    <name type="scientific">Xylaria flabelliformis</name>
    <dbReference type="NCBI Taxonomy" id="2512241"/>
    <lineage>
        <taxon>Eukaryota</taxon>
        <taxon>Fungi</taxon>
        <taxon>Dikarya</taxon>
        <taxon>Ascomycota</taxon>
        <taxon>Pezizomycotina</taxon>
        <taxon>Sordariomycetes</taxon>
        <taxon>Xylariomycetidae</taxon>
        <taxon>Xylariales</taxon>
        <taxon>Xylariaceae</taxon>
        <taxon>Xylaria</taxon>
    </lineage>
</organism>
<dbReference type="Pfam" id="PF10294">
    <property type="entry name" value="Methyltransf_16"/>
    <property type="match status" value="1"/>
</dbReference>
<evidence type="ECO:0000256" key="6">
    <source>
        <dbReference type="ARBA" id="ARBA00022786"/>
    </source>
</evidence>
<dbReference type="EMBL" id="VFLP01000006">
    <property type="protein sequence ID" value="TRX97376.1"/>
    <property type="molecule type" value="Genomic_DNA"/>
</dbReference>
<dbReference type="GO" id="GO:0004034">
    <property type="term" value="F:aldose 1-epimerase activity"/>
    <property type="evidence" value="ECO:0007669"/>
    <property type="project" value="TreeGrafter"/>
</dbReference>
<dbReference type="Gene3D" id="3.40.50.150">
    <property type="entry name" value="Vaccinia Virus protein VP39"/>
    <property type="match status" value="1"/>
</dbReference>
<keyword evidence="3" id="KW-0479">Metal-binding</keyword>
<dbReference type="PROSITE" id="PS00518">
    <property type="entry name" value="ZF_RING_1"/>
    <property type="match status" value="1"/>
</dbReference>
<dbReference type="InterPro" id="IPR044066">
    <property type="entry name" value="TRIAD_supradom"/>
</dbReference>
<dbReference type="Pfam" id="PF22191">
    <property type="entry name" value="IBR_1"/>
    <property type="match status" value="1"/>
</dbReference>
<dbReference type="OrthoDB" id="274691at2759"/>
<dbReference type="CDD" id="cd09019">
    <property type="entry name" value="galactose_mutarotase_like"/>
    <property type="match status" value="1"/>
</dbReference>
<dbReference type="PROSITE" id="PS51873">
    <property type="entry name" value="TRIAD"/>
    <property type="match status" value="1"/>
</dbReference>
<evidence type="ECO:0000256" key="7">
    <source>
        <dbReference type="ARBA" id="ARBA00022833"/>
    </source>
</evidence>
<dbReference type="GO" id="GO:0030246">
    <property type="term" value="F:carbohydrate binding"/>
    <property type="evidence" value="ECO:0007669"/>
    <property type="project" value="InterPro"/>
</dbReference>
<dbReference type="FunFam" id="2.70.98.10:FF:000014">
    <property type="entry name" value="Aldose 1-epimerase, putative"/>
    <property type="match status" value="1"/>
</dbReference>
<dbReference type="Gene3D" id="3.30.40.10">
    <property type="entry name" value="Zinc/RING finger domain, C3HC4 (zinc finger)"/>
    <property type="match status" value="1"/>
</dbReference>
<gene>
    <name evidence="11" type="ORF">FHL15_001654</name>
</gene>
<evidence type="ECO:0000256" key="2">
    <source>
        <dbReference type="ARBA" id="ARBA00022679"/>
    </source>
</evidence>
<dbReference type="SUPFAM" id="SSF53335">
    <property type="entry name" value="S-adenosyl-L-methionine-dependent methyltransferases"/>
    <property type="match status" value="1"/>
</dbReference>